<keyword evidence="1" id="KW-0812">Transmembrane</keyword>
<evidence type="ECO:0000256" key="1">
    <source>
        <dbReference type="SAM" id="Phobius"/>
    </source>
</evidence>
<keyword evidence="1" id="KW-0472">Membrane</keyword>
<dbReference type="AlphaFoldDB" id="A0A6C0K8Z3"/>
<reference evidence="2" key="1">
    <citation type="journal article" date="2020" name="Nature">
        <title>Giant virus diversity and host interactions through global metagenomics.</title>
        <authorList>
            <person name="Schulz F."/>
            <person name="Roux S."/>
            <person name="Paez-Espino D."/>
            <person name="Jungbluth S."/>
            <person name="Walsh D.A."/>
            <person name="Denef V.J."/>
            <person name="McMahon K.D."/>
            <person name="Konstantinidis K.T."/>
            <person name="Eloe-Fadrosh E.A."/>
            <person name="Kyrpides N.C."/>
            <person name="Woyke T."/>
        </authorList>
    </citation>
    <scope>NUCLEOTIDE SEQUENCE</scope>
    <source>
        <strain evidence="2">GVMAG-S-1102113-118</strain>
    </source>
</reference>
<name>A0A6C0K8Z3_9ZZZZ</name>
<accession>A0A6C0K8Z3</accession>
<proteinExistence type="predicted"/>
<keyword evidence="1" id="KW-1133">Transmembrane helix</keyword>
<sequence length="35" mass="3981">METICDPDIFYVFILQYTAVVLASLFLVSQVLKTV</sequence>
<organism evidence="2">
    <name type="scientific">viral metagenome</name>
    <dbReference type="NCBI Taxonomy" id="1070528"/>
    <lineage>
        <taxon>unclassified sequences</taxon>
        <taxon>metagenomes</taxon>
        <taxon>organismal metagenomes</taxon>
    </lineage>
</organism>
<evidence type="ECO:0000313" key="2">
    <source>
        <dbReference type="EMBL" id="QHU14522.1"/>
    </source>
</evidence>
<feature type="transmembrane region" description="Helical" evidence="1">
    <location>
        <begin position="9"/>
        <end position="32"/>
    </location>
</feature>
<protein>
    <submittedName>
        <fullName evidence="2">Uncharacterized protein</fullName>
    </submittedName>
</protein>
<dbReference type="EMBL" id="MN740841">
    <property type="protein sequence ID" value="QHU14522.1"/>
    <property type="molecule type" value="Genomic_DNA"/>
</dbReference>